<dbReference type="AlphaFoldDB" id="A0A844B8D7"/>
<sequence>MTVLAVHRPPFAFEPQVAWLPEGLSLLEMVGRMRGLPAGFSERGIICINGHPVPRAAWALVRPKAQANGQPVEVTFHAPPAGGGRDGKNVFAVVASFALMAATGWIAGGGLKTAGGLFAAGSPSATLLAAGVSYAGSLLLSSLVSTPMARQQQRKTRNPGDAGAAGNLLEANAPVPRVVGEMKVFPPLAAEPLVYFDGPDEVVEAAFVLAGPHRIEDIRVGTAELGTLSGVDYEVREGWPGDRRISLLRRQARTEALQTELRGHQVGDDGLTLDSATGDTASALPQAVAFATRDAPDEHWLHLVFPGGLHRNGDDGLALRVPLRLRMRRLGTENWIDLPELHFQGSDVRQMRSTIRLMWADDATTSPGASQGEGWVHARVTAPGQTIAPASASWAAHPYFAGAGDPWLDAGNIGGTGVRHVIMSRYEARIMLDPAVFPKGRYQIEIRRGAAFRASTFSAAGYTVGGSVWDFWGVRGTPGQIVYSRNGVMDTLQLVRSVSVWNEHPFPTDALAIVAVRARNRNLESLSCRAGGYVRDWNGSAWAAWTVTDNPAPHLRAIWTGAQNLDPVPADIIDDDDLVQWRAACDDLGYRCNAIFDGQTVMEAAEIVAGCGYAKPRMSERWGVARDLDRSAEAPVQI</sequence>
<organism evidence="1 2">
    <name type="scientific">Rhodovulum strictum</name>
    <dbReference type="NCBI Taxonomy" id="58314"/>
    <lineage>
        <taxon>Bacteria</taxon>
        <taxon>Pseudomonadati</taxon>
        <taxon>Pseudomonadota</taxon>
        <taxon>Alphaproteobacteria</taxon>
        <taxon>Rhodobacterales</taxon>
        <taxon>Paracoccaceae</taxon>
        <taxon>Rhodovulum</taxon>
    </lineage>
</organism>
<evidence type="ECO:0000313" key="1">
    <source>
        <dbReference type="EMBL" id="MRH22646.1"/>
    </source>
</evidence>
<dbReference type="OrthoDB" id="7349961at2"/>
<protein>
    <recommendedName>
        <fullName evidence="3">Phage tail protein</fullName>
    </recommendedName>
</protein>
<keyword evidence="2" id="KW-1185">Reference proteome</keyword>
<comment type="caution">
    <text evidence="1">The sequence shown here is derived from an EMBL/GenBank/DDBJ whole genome shotgun (WGS) entry which is preliminary data.</text>
</comment>
<gene>
    <name evidence="1" type="ORF">GH815_16845</name>
</gene>
<evidence type="ECO:0000313" key="2">
    <source>
        <dbReference type="Proteomes" id="UP000466730"/>
    </source>
</evidence>
<accession>A0A844B8D7</accession>
<reference evidence="1 2" key="1">
    <citation type="submission" date="2019-11" db="EMBL/GenBank/DDBJ databases">
        <title>Draft Whole-Genome sequence of the marine photosynthetic bacterium Rhodovulum strictum DSM 11289.</title>
        <authorList>
            <person name="Kyndt J.A."/>
            <person name="Meyer T.E."/>
        </authorList>
    </citation>
    <scope>NUCLEOTIDE SEQUENCE [LARGE SCALE GENOMIC DNA]</scope>
    <source>
        <strain evidence="1 2">DSM 11289</strain>
    </source>
</reference>
<dbReference type="Proteomes" id="UP000466730">
    <property type="component" value="Unassembled WGS sequence"/>
</dbReference>
<evidence type="ECO:0008006" key="3">
    <source>
        <dbReference type="Google" id="ProtNLM"/>
    </source>
</evidence>
<dbReference type="RefSeq" id="WP_153749921.1">
    <property type="nucleotide sequence ID" value="NZ_WJPO01000036.1"/>
</dbReference>
<proteinExistence type="predicted"/>
<feature type="non-terminal residue" evidence="1">
    <location>
        <position position="638"/>
    </location>
</feature>
<dbReference type="EMBL" id="WJPO01000036">
    <property type="protein sequence ID" value="MRH22646.1"/>
    <property type="molecule type" value="Genomic_DNA"/>
</dbReference>
<name>A0A844B8D7_9RHOB</name>